<keyword evidence="3" id="KW-0547">Nucleotide-binding</keyword>
<sequence>MTRPVFEWIGHQGGGREEAVEKLGEMGFTWADLEDEEYWLDGVAVMRGDVYEELYRASGRLWNVLDKAARYVHGRHDLYSLIGIPEVLWEMLDLIPIPSEGLISRYARFDFAVSDEGVIKLLELNADTPTGYVEASIATPWVCQREGVPTVNGGMPEQVAAAWGEELPDTAACVDYGTHLEDSGTIEALVRHSGLDIACVDCLELTIDDGVVKDGQGRVIERMFALYPKEWMAVDEGGDALAYSVETGQLTLFNNPHSILLQSKGLMAAVWGLYELGLLFDAEDREAIENYMLPTYNKPVFSGNFVSKSMFGREGGSVRLYDPAGSLELEDEDGFDSSALFPSVYQKRAELARIGTPEGELHLLTGMFVINGKPCGLLGRGGGPITGNTSHFIAMGVRPIAQEL</sequence>
<evidence type="ECO:0000313" key="7">
    <source>
        <dbReference type="EMBL" id="AIQ66069.1"/>
    </source>
</evidence>
<reference evidence="7 8" key="1">
    <citation type="submission" date="2014-08" db="EMBL/GenBank/DDBJ databases">
        <title>Comparative genomics of the Paenibacillus odorifer group.</title>
        <authorList>
            <person name="den Bakker H.C."/>
            <person name="Tsai Y.-C."/>
            <person name="Martin N."/>
            <person name="Korlach J."/>
            <person name="Wiedmann M."/>
        </authorList>
    </citation>
    <scope>NUCLEOTIDE SEQUENCE [LARGE SCALE GENOMIC DNA]</scope>
    <source>
        <strain evidence="7 8">DSM 14472</strain>
    </source>
</reference>
<dbReference type="KEGG" id="pste:PSTEL_26090"/>
<evidence type="ECO:0000313" key="8">
    <source>
        <dbReference type="Proteomes" id="UP000029507"/>
    </source>
</evidence>
<dbReference type="GO" id="GO:0046872">
    <property type="term" value="F:metal ion binding"/>
    <property type="evidence" value="ECO:0007669"/>
    <property type="project" value="UniProtKB-KW"/>
</dbReference>
<protein>
    <submittedName>
        <fullName evidence="7">Glutathionylspermidine synthase</fullName>
    </submittedName>
</protein>
<dbReference type="AlphaFoldDB" id="A0A089NB31"/>
<keyword evidence="8" id="KW-1185">Reference proteome</keyword>
<dbReference type="Gene3D" id="3.30.1490.330">
    <property type="match status" value="1"/>
</dbReference>
<keyword evidence="1" id="KW-0436">Ligase</keyword>
<dbReference type="RefSeq" id="WP_038699611.1">
    <property type="nucleotide sequence ID" value="NZ_CP009286.1"/>
</dbReference>
<organism evidence="7 8">
    <name type="scientific">Paenibacillus stellifer</name>
    <dbReference type="NCBI Taxonomy" id="169760"/>
    <lineage>
        <taxon>Bacteria</taxon>
        <taxon>Bacillati</taxon>
        <taxon>Bacillota</taxon>
        <taxon>Bacilli</taxon>
        <taxon>Bacillales</taxon>
        <taxon>Paenibacillaceae</taxon>
        <taxon>Paenibacillus</taxon>
    </lineage>
</organism>
<dbReference type="InterPro" id="IPR016185">
    <property type="entry name" value="PreATP-grasp_dom_sf"/>
</dbReference>
<dbReference type="OrthoDB" id="9765517at2"/>
<dbReference type="STRING" id="169760.PSTEL_26090"/>
<accession>A0A089NB31</accession>
<evidence type="ECO:0000256" key="5">
    <source>
        <dbReference type="ARBA" id="ARBA00022842"/>
    </source>
</evidence>
<dbReference type="GO" id="GO:0005524">
    <property type="term" value="F:ATP binding"/>
    <property type="evidence" value="ECO:0007669"/>
    <property type="project" value="UniProtKB-KW"/>
</dbReference>
<evidence type="ECO:0000259" key="6">
    <source>
        <dbReference type="Pfam" id="PF03738"/>
    </source>
</evidence>
<name>A0A089NB31_9BACL</name>
<keyword evidence="5" id="KW-0460">Magnesium</keyword>
<dbReference type="SUPFAM" id="SSF52440">
    <property type="entry name" value="PreATP-grasp domain"/>
    <property type="match status" value="1"/>
</dbReference>
<gene>
    <name evidence="7" type="ORF">PSTEL_26090</name>
</gene>
<proteinExistence type="predicted"/>
<evidence type="ECO:0000256" key="4">
    <source>
        <dbReference type="ARBA" id="ARBA00022840"/>
    </source>
</evidence>
<dbReference type="Pfam" id="PF03738">
    <property type="entry name" value="GSP_synth"/>
    <property type="match status" value="1"/>
</dbReference>
<dbReference type="SUPFAM" id="SSF56059">
    <property type="entry name" value="Glutathione synthetase ATP-binding domain-like"/>
    <property type="match status" value="1"/>
</dbReference>
<evidence type="ECO:0000256" key="3">
    <source>
        <dbReference type="ARBA" id="ARBA00022741"/>
    </source>
</evidence>
<feature type="domain" description="Glutathionylspermidine synthase pre-ATP-grasp-like" evidence="6">
    <location>
        <begin position="21"/>
        <end position="394"/>
    </location>
</feature>
<keyword evidence="2" id="KW-0479">Metal-binding</keyword>
<dbReference type="Proteomes" id="UP000029507">
    <property type="component" value="Chromosome"/>
</dbReference>
<dbReference type="HOGENOM" id="CLU_036484_0_0_9"/>
<evidence type="ECO:0000256" key="2">
    <source>
        <dbReference type="ARBA" id="ARBA00022723"/>
    </source>
</evidence>
<evidence type="ECO:0000256" key="1">
    <source>
        <dbReference type="ARBA" id="ARBA00022598"/>
    </source>
</evidence>
<dbReference type="GO" id="GO:0016874">
    <property type="term" value="F:ligase activity"/>
    <property type="evidence" value="ECO:0007669"/>
    <property type="project" value="UniProtKB-KW"/>
</dbReference>
<dbReference type="EMBL" id="CP009286">
    <property type="protein sequence ID" value="AIQ66069.1"/>
    <property type="molecule type" value="Genomic_DNA"/>
</dbReference>
<keyword evidence="4" id="KW-0067">ATP-binding</keyword>
<dbReference type="InterPro" id="IPR005494">
    <property type="entry name" value="GSPS_pre-ATP-grasp-like_dom"/>
</dbReference>